<reference evidence="1 2" key="1">
    <citation type="submission" date="2022-05" db="EMBL/GenBank/DDBJ databases">
        <authorList>
            <person name="Park J.-S."/>
        </authorList>
    </citation>
    <scope>NUCLEOTIDE SEQUENCE [LARGE SCALE GENOMIC DNA]</scope>
    <source>
        <strain evidence="1 2">2012CJ34-2</strain>
    </source>
</reference>
<organism evidence="1 2">
    <name type="scientific">Parendozoicomonas callyspongiae</name>
    <dbReference type="NCBI Taxonomy" id="2942213"/>
    <lineage>
        <taxon>Bacteria</taxon>
        <taxon>Pseudomonadati</taxon>
        <taxon>Pseudomonadota</taxon>
        <taxon>Gammaproteobacteria</taxon>
        <taxon>Oceanospirillales</taxon>
        <taxon>Endozoicomonadaceae</taxon>
        <taxon>Parendozoicomonas</taxon>
    </lineage>
</organism>
<protein>
    <submittedName>
        <fullName evidence="1">Type VI secretion system tube protein Hcp</fullName>
    </submittedName>
</protein>
<evidence type="ECO:0000313" key="2">
    <source>
        <dbReference type="Proteomes" id="UP001203338"/>
    </source>
</evidence>
<dbReference type="RefSeq" id="WP_249697666.1">
    <property type="nucleotide sequence ID" value="NZ_JAMFLX010000002.1"/>
</dbReference>
<keyword evidence="2" id="KW-1185">Reference proteome</keyword>
<evidence type="ECO:0000313" key="1">
    <source>
        <dbReference type="EMBL" id="MCL6268836.1"/>
    </source>
</evidence>
<dbReference type="InterPro" id="IPR008514">
    <property type="entry name" value="T6SS_Hcp"/>
</dbReference>
<dbReference type="Gene3D" id="2.30.110.20">
    <property type="entry name" value="Hcp1-like"/>
    <property type="match status" value="1"/>
</dbReference>
<accession>A0ABT0PC53</accession>
<name>A0ABT0PC53_9GAMM</name>
<dbReference type="Pfam" id="PF05638">
    <property type="entry name" value="T6SS_HCP"/>
    <property type="match status" value="1"/>
</dbReference>
<dbReference type="Proteomes" id="UP001203338">
    <property type="component" value="Unassembled WGS sequence"/>
</dbReference>
<sequence length="183" mass="20157">MSNLYMTISNSQENLKGVSDIKIQGGRDVAEKSWIPISSAGTVVVRGVQMGVGKPLQDTGKVDLRPYTITRSVDRATEILRSLVYQTEKVGFDLTIVQTMQAGKIDKGFHVHHQIDLFNCRFASYEESIIDDQLGMETIVVAYQKIQEENYFAKPGDDEPATSHGPIDYDIETGAASSVIAAK</sequence>
<gene>
    <name evidence="1" type="ORF">M3P05_02580</name>
</gene>
<dbReference type="InterPro" id="IPR036624">
    <property type="entry name" value="Hcp1-lik_sf"/>
</dbReference>
<dbReference type="EMBL" id="JAMFLX010000002">
    <property type="protein sequence ID" value="MCL6268836.1"/>
    <property type="molecule type" value="Genomic_DNA"/>
</dbReference>
<proteinExistence type="predicted"/>
<dbReference type="SUPFAM" id="SSF141452">
    <property type="entry name" value="Hcp1-like"/>
    <property type="match status" value="1"/>
</dbReference>
<comment type="caution">
    <text evidence="1">The sequence shown here is derived from an EMBL/GenBank/DDBJ whole genome shotgun (WGS) entry which is preliminary data.</text>
</comment>